<evidence type="ECO:0000313" key="1">
    <source>
        <dbReference type="EMBL" id="KAK6785551.1"/>
    </source>
</evidence>
<accession>A0AAN8THI3</accession>
<dbReference type="Proteomes" id="UP001371456">
    <property type="component" value="Unassembled WGS sequence"/>
</dbReference>
<comment type="caution">
    <text evidence="1">The sequence shown here is derived from an EMBL/GenBank/DDBJ whole genome shotgun (WGS) entry which is preliminary data.</text>
</comment>
<proteinExistence type="predicted"/>
<organism evidence="1 2">
    <name type="scientific">Solanum bulbocastanum</name>
    <name type="common">Wild potato</name>
    <dbReference type="NCBI Taxonomy" id="147425"/>
    <lineage>
        <taxon>Eukaryota</taxon>
        <taxon>Viridiplantae</taxon>
        <taxon>Streptophyta</taxon>
        <taxon>Embryophyta</taxon>
        <taxon>Tracheophyta</taxon>
        <taxon>Spermatophyta</taxon>
        <taxon>Magnoliopsida</taxon>
        <taxon>eudicotyledons</taxon>
        <taxon>Gunneridae</taxon>
        <taxon>Pentapetalae</taxon>
        <taxon>asterids</taxon>
        <taxon>lamiids</taxon>
        <taxon>Solanales</taxon>
        <taxon>Solanaceae</taxon>
        <taxon>Solanoideae</taxon>
        <taxon>Solaneae</taxon>
        <taxon>Solanum</taxon>
    </lineage>
</organism>
<gene>
    <name evidence="1" type="ORF">RDI58_019006</name>
</gene>
<reference evidence="1 2" key="1">
    <citation type="submission" date="2024-02" db="EMBL/GenBank/DDBJ databases">
        <title>de novo genome assembly of Solanum bulbocastanum strain 11H21.</title>
        <authorList>
            <person name="Hosaka A.J."/>
        </authorList>
    </citation>
    <scope>NUCLEOTIDE SEQUENCE [LARGE SCALE GENOMIC DNA]</scope>
    <source>
        <tissue evidence="1">Young leaves</tissue>
    </source>
</reference>
<evidence type="ECO:0000313" key="2">
    <source>
        <dbReference type="Proteomes" id="UP001371456"/>
    </source>
</evidence>
<sequence length="11" mass="1264">MARLAHIHIVC</sequence>
<dbReference type="EMBL" id="JBANQN010000007">
    <property type="protein sequence ID" value="KAK6785551.1"/>
    <property type="molecule type" value="Genomic_DNA"/>
</dbReference>
<protein>
    <submittedName>
        <fullName evidence="1">Uncharacterized protein</fullName>
    </submittedName>
</protein>
<name>A0AAN8THI3_SOLBU</name>
<keyword evidence="2" id="KW-1185">Reference proteome</keyword>